<evidence type="ECO:0000313" key="2">
    <source>
        <dbReference type="Proteomes" id="UP001352852"/>
    </source>
</evidence>
<organism evidence="1 2">
    <name type="scientific">Characodon lateralis</name>
    <dbReference type="NCBI Taxonomy" id="208331"/>
    <lineage>
        <taxon>Eukaryota</taxon>
        <taxon>Metazoa</taxon>
        <taxon>Chordata</taxon>
        <taxon>Craniata</taxon>
        <taxon>Vertebrata</taxon>
        <taxon>Euteleostomi</taxon>
        <taxon>Actinopterygii</taxon>
        <taxon>Neopterygii</taxon>
        <taxon>Teleostei</taxon>
        <taxon>Neoteleostei</taxon>
        <taxon>Acanthomorphata</taxon>
        <taxon>Ovalentaria</taxon>
        <taxon>Atherinomorphae</taxon>
        <taxon>Cyprinodontiformes</taxon>
        <taxon>Goodeidae</taxon>
        <taxon>Characodon</taxon>
    </lineage>
</organism>
<evidence type="ECO:0000313" key="1">
    <source>
        <dbReference type="EMBL" id="MED6284308.1"/>
    </source>
</evidence>
<accession>A0ABU7EDH3</accession>
<comment type="caution">
    <text evidence="1">The sequence shown here is derived from an EMBL/GenBank/DDBJ whole genome shotgun (WGS) entry which is preliminary data.</text>
</comment>
<dbReference type="Proteomes" id="UP001352852">
    <property type="component" value="Unassembled WGS sequence"/>
</dbReference>
<sequence>MALRDFHTCHRVGFGLGDVSCCRVTADGLTVNKKLLTKKSPDPLRELRVSGSWRDRASLSRYPLAPLEPARIFWTLLDLWLVSPG</sequence>
<dbReference type="EMBL" id="JAHUTJ010050724">
    <property type="protein sequence ID" value="MED6284308.1"/>
    <property type="molecule type" value="Genomic_DNA"/>
</dbReference>
<proteinExistence type="predicted"/>
<protein>
    <submittedName>
        <fullName evidence="1">Uncharacterized protein</fullName>
    </submittedName>
</protein>
<reference evidence="1 2" key="1">
    <citation type="submission" date="2021-06" db="EMBL/GenBank/DDBJ databases">
        <authorList>
            <person name="Palmer J.M."/>
        </authorList>
    </citation>
    <scope>NUCLEOTIDE SEQUENCE [LARGE SCALE GENOMIC DNA]</scope>
    <source>
        <strain evidence="1 2">CL_MEX2019</strain>
        <tissue evidence="1">Muscle</tissue>
    </source>
</reference>
<name>A0ABU7EDH3_9TELE</name>
<keyword evidence="2" id="KW-1185">Reference proteome</keyword>
<gene>
    <name evidence="1" type="ORF">CHARACLAT_017945</name>
</gene>